<reference evidence="4 5" key="1">
    <citation type="submission" date="2016-02" db="EMBL/GenBank/DDBJ databases">
        <title>Genome analysis of coral dinoflagellate symbionts highlights evolutionary adaptations to a symbiotic lifestyle.</title>
        <authorList>
            <person name="Aranda M."/>
            <person name="Li Y."/>
            <person name="Liew Y.J."/>
            <person name="Baumgarten S."/>
            <person name="Simakov O."/>
            <person name="Wilson M."/>
            <person name="Piel J."/>
            <person name="Ashoor H."/>
            <person name="Bougouffa S."/>
            <person name="Bajic V.B."/>
            <person name="Ryu T."/>
            <person name="Ravasi T."/>
            <person name="Bayer T."/>
            <person name="Micklem G."/>
            <person name="Kim H."/>
            <person name="Bhak J."/>
            <person name="Lajeunesse T.C."/>
            <person name="Voolstra C.R."/>
        </authorList>
    </citation>
    <scope>NUCLEOTIDE SEQUENCE [LARGE SCALE GENOMIC DNA]</scope>
    <source>
        <strain evidence="4 5">CCMP2467</strain>
    </source>
</reference>
<dbReference type="InterPro" id="IPR012676">
    <property type="entry name" value="TGS-like"/>
</dbReference>
<dbReference type="PROSITE" id="PS51710">
    <property type="entry name" value="G_OBG"/>
    <property type="match status" value="1"/>
</dbReference>
<evidence type="ECO:0000256" key="2">
    <source>
        <dbReference type="ARBA" id="ARBA00023134"/>
    </source>
</evidence>
<dbReference type="InterPro" id="IPR036691">
    <property type="entry name" value="Endo/exonu/phosph_ase_sf"/>
</dbReference>
<comment type="caution">
    <text evidence="4">The sequence shown here is derived from an EMBL/GenBank/DDBJ whole genome shotgun (WGS) entry which is preliminary data.</text>
</comment>
<feature type="region of interest" description="Disordered" evidence="3">
    <location>
        <begin position="1168"/>
        <end position="1225"/>
    </location>
</feature>
<dbReference type="SUPFAM" id="SSF81271">
    <property type="entry name" value="TGS-like"/>
    <property type="match status" value="1"/>
</dbReference>
<dbReference type="NCBIfam" id="TIGR00231">
    <property type="entry name" value="small_GTP"/>
    <property type="match status" value="1"/>
</dbReference>
<dbReference type="Pfam" id="PF01926">
    <property type="entry name" value="MMR_HSR1"/>
    <property type="match status" value="1"/>
</dbReference>
<feature type="compositionally biased region" description="Polar residues" evidence="3">
    <location>
        <begin position="1387"/>
        <end position="1399"/>
    </location>
</feature>
<sequence>METAERVDSDFTARDETDMQSLFDTCYGLGEYHKVEGNKNLKYLIRQRDECLTSLQDLEKAVSETDAGCVRAKLGEWQVLPRKIVPLLTSYIEDSEIASHALKLMVLLTMRVGVYGPPPRDRIMLQEQEREQLAHLQEYKESFTNPTIFSMIVRLLVGALDGEVGSHLFKDVLFLLRNLVSVPDPGPGDTGYTPLRGRMQMTFIRNFCEEGVLDFFMLLGNELVQQQQEDTQQVWAIADILYHVCTHFDPDSKISSLTSWLAGLRGGCPMLALGSLRRSRFSRLKTLKTCATNGEASSEIEVWSFNLRTEKVKEEDPLNAWPERLQGVASLIAKYRPAVVCVQEATVAMLHDICLHLDGKYEWKATSRLPNEPDESAGFIIDTGRAKILDYSVFWLSSPGAPDGIPSWDARFPRTCEAVLLDILGSGGLIRILNTHFDHQGSTARLESARMISDSIARFSQRMPACAQILCGDFNSPKSSEPYAVLVGNLGPTTTAARPLKDAFRCDGVVDTGGVQSTIHKWQGVSFAEDRGDGTVDLSQGEGYDSRHIDWILFLDGLPENTGCTRLQPLQSKVITDSMASGRYPSDHFPVSTTFRIAIHVELLTSNKDRNKPKSDLADLLARDKADQKLMAPPSSRHSRFGTSMATMSRDGSMLLSSSVQHNGIMQKSGALLKKEFRNPEANGKKTNMFHSLFFVDLCEGSVREYNQVNPHVRGVLDDRMYHPLKILQGYRTFFEKFCSASFSSLVSIMRSSCKVKPDSQREDTSEFDMPHLLNFVCWFLEFHRGQHAIQVKEAEKTSSTPPDMDIAVIQGAIDLDMIQFTTARLRDYGKNAAIHSSFLVIVLRVLAAQIQTIKVITGCEGSDTRDCGDLLVTHAVKEDVLGNLAWVMKNFNSAVHDPRILSYSVEVWHNLTTMMKTRGGDRGEEAEFQVERVRGVHMTRSSTSVKKEITGIADSRVVQNLFHLLEKYKRHTPTLQSMLVKLIHSIMDAQPTNIVLFFEVSYFQRIQRIMTDPLLISTKNAEKYKDLLGLLRFILREFFKCAATNKCAFAELFFPKIQESQREQVESCAVEFGAILTNYEQEAYRRILDRMDAGDTLTAMKKQRADVMKGQGWTEEEDAILRRCYPAYAEHPLCAEVLVAELPEDNCRTALQVRRRLIELGLMPAKGAGRGAAGEASKDEPAVKKAKVDADVDKPDPAATGKPAAQASSGKGATAETEQDEEMLEEDLERLLDAAYDSLPTELDVPTAAPASARTTTAPTAMDKAASTAATARDEASASVAPTADEASSTADVKASAAPAAPTAMDEASTAAPTAVDEAASAAATVKDQASAPPTMLDKAETADSAAGVAEGQPTMPIPSQDDMELELERLMEEEMPANAPAVASQGGQTDAMNQQSQDDLELDLERLMEDEMPPSAKASAPEGGEDEPVQPSRDDLELDLERLMEEEISPSATGNPPAGQSDTVKPSRDDLELDLEKHPLLREQERNRRFMPLKTNELLCTEVRTEEGSRQLEAFIGALLDAPEGVATLVPNQALGCNFAAMSALQKIAEIEAEMARTQKNKATNAHLGLLKAKLAKLRATIVSEGTKGSGGGGGQQGFEVSKTGDARVGLIGFPSVGKSTLLNKMTGSASEVASYEFTTLTCVPGVFNYKGAKIQLLDLPGIIEGAKDGKGRGKQVISVAYSCSLILIVLDVMKPILHKRKIEYELEGFGIRLNKKPPNILFKKREKGGIALNVSPGCVLKDCDEESIMGVLREYRISNAQVSIRCNATMDDIIDTLEGNRKYCPCIYVMNKIDQITIEELDIIAEVPHHVPICAHHEWNLDGLVEMIWRYMSLLRIYTKPRGQIPDYTAPVILPADKNRIEDFCVRIHKSLLAQFKVALVWGMSARHNPQRCGKDHELMDEDVVQIIKKVG</sequence>
<feature type="compositionally biased region" description="Low complexity" evidence="3">
    <location>
        <begin position="1290"/>
        <end position="1327"/>
    </location>
</feature>
<gene>
    <name evidence="4" type="primary">DRG1</name>
    <name evidence="4" type="ORF">AK812_SmicGene33962</name>
</gene>
<dbReference type="Pfam" id="PF04821">
    <property type="entry name" value="TIMELESS"/>
    <property type="match status" value="1"/>
</dbReference>
<evidence type="ECO:0000256" key="3">
    <source>
        <dbReference type="SAM" id="MobiDB-lite"/>
    </source>
</evidence>
<dbReference type="InterPro" id="IPR004095">
    <property type="entry name" value="TGS"/>
</dbReference>
<name>A0A1Q9CQA2_SYMMI</name>
<dbReference type="Pfam" id="PF02824">
    <property type="entry name" value="TGS"/>
    <property type="match status" value="1"/>
</dbReference>
<dbReference type="Gene3D" id="3.60.10.10">
    <property type="entry name" value="Endonuclease/exonuclease/phosphatase"/>
    <property type="match status" value="1"/>
</dbReference>
<feature type="compositionally biased region" description="Low complexity" evidence="3">
    <location>
        <begin position="1247"/>
        <end position="1282"/>
    </location>
</feature>
<feature type="region of interest" description="Disordered" evidence="3">
    <location>
        <begin position="1449"/>
        <end position="1470"/>
    </location>
</feature>
<dbReference type="Gene3D" id="6.10.140.1070">
    <property type="match status" value="2"/>
</dbReference>
<dbReference type="InterPro" id="IPR045001">
    <property type="entry name" value="DRG"/>
</dbReference>
<dbReference type="Pfam" id="PF16897">
    <property type="entry name" value="MMR_HSR1_Xtn"/>
    <property type="match status" value="1"/>
</dbReference>
<dbReference type="OrthoDB" id="603at2759"/>
<dbReference type="FunFam" id="3.10.20.30:FF:000003">
    <property type="entry name" value="Developmentally-regulated GTP-binding protein 1"/>
    <property type="match status" value="1"/>
</dbReference>
<dbReference type="SUPFAM" id="SSF52540">
    <property type="entry name" value="P-loop containing nucleoside triphosphate hydrolases"/>
    <property type="match status" value="1"/>
</dbReference>
<protein>
    <submittedName>
        <fullName evidence="4">Developmentally-regulated GTP-binding protein 1</fullName>
    </submittedName>
</protein>
<dbReference type="InterPro" id="IPR031662">
    <property type="entry name" value="GTP-binding_2"/>
</dbReference>
<dbReference type="InterPro" id="IPR006906">
    <property type="entry name" value="Timeless_N"/>
</dbReference>
<dbReference type="EMBL" id="LSRX01000997">
    <property type="protein sequence ID" value="OLP85075.1"/>
    <property type="molecule type" value="Genomic_DNA"/>
</dbReference>
<dbReference type="InterPro" id="IPR005225">
    <property type="entry name" value="Small_GTP-bd"/>
</dbReference>
<dbReference type="PROSITE" id="PS51880">
    <property type="entry name" value="TGS"/>
    <property type="match status" value="1"/>
</dbReference>
<dbReference type="InterPro" id="IPR031167">
    <property type="entry name" value="G_OBG"/>
</dbReference>
<dbReference type="CDD" id="cd17230">
    <property type="entry name" value="TGS_DRG1"/>
    <property type="match status" value="1"/>
</dbReference>
<feature type="compositionally biased region" description="Basic and acidic residues" evidence="3">
    <location>
        <begin position="1177"/>
        <end position="1197"/>
    </location>
</feature>
<evidence type="ECO:0000256" key="1">
    <source>
        <dbReference type="ARBA" id="ARBA00022741"/>
    </source>
</evidence>
<dbReference type="InterPro" id="IPR006074">
    <property type="entry name" value="GTP1-OBG_CS"/>
</dbReference>
<evidence type="ECO:0000313" key="5">
    <source>
        <dbReference type="Proteomes" id="UP000186817"/>
    </source>
</evidence>
<dbReference type="FunFam" id="3.40.50.300:FF:001436">
    <property type="entry name" value="Developmentally-regulated GTP-binding protein"/>
    <property type="match status" value="1"/>
</dbReference>
<dbReference type="PROSITE" id="PS00905">
    <property type="entry name" value="GTP1_OBG"/>
    <property type="match status" value="1"/>
</dbReference>
<dbReference type="Pfam" id="PF03372">
    <property type="entry name" value="Exo_endo_phos"/>
    <property type="match status" value="1"/>
</dbReference>
<dbReference type="Proteomes" id="UP000186817">
    <property type="component" value="Unassembled WGS sequence"/>
</dbReference>
<dbReference type="InterPro" id="IPR012675">
    <property type="entry name" value="Beta-grasp_dom_sf"/>
</dbReference>
<dbReference type="InterPro" id="IPR006073">
    <property type="entry name" value="GTP-bd"/>
</dbReference>
<dbReference type="InterPro" id="IPR027417">
    <property type="entry name" value="P-loop_NTPase"/>
</dbReference>
<dbReference type="Gene3D" id="3.10.20.30">
    <property type="match status" value="1"/>
</dbReference>
<feature type="region of interest" description="Disordered" evidence="3">
    <location>
        <begin position="1380"/>
        <end position="1399"/>
    </location>
</feature>
<feature type="region of interest" description="Disordered" evidence="3">
    <location>
        <begin position="1242"/>
        <end position="1362"/>
    </location>
</feature>
<organism evidence="4 5">
    <name type="scientific">Symbiodinium microadriaticum</name>
    <name type="common">Dinoflagellate</name>
    <name type="synonym">Zooxanthella microadriatica</name>
    <dbReference type="NCBI Taxonomy" id="2951"/>
    <lineage>
        <taxon>Eukaryota</taxon>
        <taxon>Sar</taxon>
        <taxon>Alveolata</taxon>
        <taxon>Dinophyceae</taxon>
        <taxon>Suessiales</taxon>
        <taxon>Symbiodiniaceae</taxon>
        <taxon>Symbiodinium</taxon>
    </lineage>
</organism>
<dbReference type="GO" id="GO:0005525">
    <property type="term" value="F:GTP binding"/>
    <property type="evidence" value="ECO:0007669"/>
    <property type="project" value="UniProtKB-KW"/>
</dbReference>
<accession>A0A1Q9CQA2</accession>
<feature type="region of interest" description="Disordered" evidence="3">
    <location>
        <begin position="1414"/>
        <end position="1434"/>
    </location>
</feature>
<dbReference type="PRINTS" id="PR00326">
    <property type="entry name" value="GTP1OBG"/>
</dbReference>
<dbReference type="GO" id="GO:0003924">
    <property type="term" value="F:GTPase activity"/>
    <property type="evidence" value="ECO:0007669"/>
    <property type="project" value="InterPro"/>
</dbReference>
<dbReference type="PANTHER" id="PTHR43127">
    <property type="entry name" value="DEVELOPMENTALLY-REGULATED GTP-BINDING PROTEIN 2"/>
    <property type="match status" value="1"/>
</dbReference>
<evidence type="ECO:0000313" key="4">
    <source>
        <dbReference type="EMBL" id="OLP85075.1"/>
    </source>
</evidence>
<dbReference type="CDD" id="cd09083">
    <property type="entry name" value="EEP-1"/>
    <property type="match status" value="1"/>
</dbReference>
<keyword evidence="2" id="KW-0342">GTP-binding</keyword>
<dbReference type="InterPro" id="IPR005135">
    <property type="entry name" value="Endo/exonuclease/phosphatase"/>
</dbReference>
<dbReference type="CDD" id="cd01896">
    <property type="entry name" value="DRG"/>
    <property type="match status" value="1"/>
</dbReference>
<keyword evidence="5" id="KW-1185">Reference proteome</keyword>
<proteinExistence type="predicted"/>
<dbReference type="SUPFAM" id="SSF56219">
    <property type="entry name" value="DNase I-like"/>
    <property type="match status" value="1"/>
</dbReference>
<keyword evidence="1" id="KW-0547">Nucleotide-binding</keyword>
<feature type="compositionally biased region" description="Polar residues" evidence="3">
    <location>
        <begin position="1452"/>
        <end position="1466"/>
    </location>
</feature>